<name>A0A6A4H4A6_9AGAR</name>
<dbReference type="OrthoDB" id="1874341at2759"/>
<organism evidence="1 2">
    <name type="scientific">Gymnopus androsaceus JB14</name>
    <dbReference type="NCBI Taxonomy" id="1447944"/>
    <lineage>
        <taxon>Eukaryota</taxon>
        <taxon>Fungi</taxon>
        <taxon>Dikarya</taxon>
        <taxon>Basidiomycota</taxon>
        <taxon>Agaricomycotina</taxon>
        <taxon>Agaricomycetes</taxon>
        <taxon>Agaricomycetidae</taxon>
        <taxon>Agaricales</taxon>
        <taxon>Marasmiineae</taxon>
        <taxon>Omphalotaceae</taxon>
        <taxon>Gymnopus</taxon>
    </lineage>
</organism>
<sequence>MSTALDRQIRPIYDALDTGSNKSAILACNKLLKKHPKNALVQSLKALALVRSQKVEEALALCDEVLESKPIDDSTLNAMMHVLRGLGRRKPICTLLYLYY</sequence>
<dbReference type="PANTHER" id="PTHR22767:SF3">
    <property type="entry name" value="N-ALPHA-ACETYLTRANSFERASE 25, NATB AUXILIARY SUBUNIT"/>
    <property type="match status" value="1"/>
</dbReference>
<reference evidence="1" key="1">
    <citation type="journal article" date="2019" name="Environ. Microbiol.">
        <title>Fungal ecological strategies reflected in gene transcription - a case study of two litter decomposers.</title>
        <authorList>
            <person name="Barbi F."/>
            <person name="Kohler A."/>
            <person name="Barry K."/>
            <person name="Baskaran P."/>
            <person name="Daum C."/>
            <person name="Fauchery L."/>
            <person name="Ihrmark K."/>
            <person name="Kuo A."/>
            <person name="LaButti K."/>
            <person name="Lipzen A."/>
            <person name="Morin E."/>
            <person name="Grigoriev I.V."/>
            <person name="Henrissat B."/>
            <person name="Lindahl B."/>
            <person name="Martin F."/>
        </authorList>
    </citation>
    <scope>NUCLEOTIDE SEQUENCE</scope>
    <source>
        <strain evidence="1">JB14</strain>
    </source>
</reference>
<dbReference type="InterPro" id="IPR011990">
    <property type="entry name" value="TPR-like_helical_dom_sf"/>
</dbReference>
<evidence type="ECO:0000313" key="2">
    <source>
        <dbReference type="Proteomes" id="UP000799118"/>
    </source>
</evidence>
<dbReference type="GO" id="GO:0031416">
    <property type="term" value="C:NatB complex"/>
    <property type="evidence" value="ECO:0007669"/>
    <property type="project" value="TreeGrafter"/>
</dbReference>
<accession>A0A6A4H4A6</accession>
<evidence type="ECO:0000313" key="1">
    <source>
        <dbReference type="EMBL" id="KAE9393029.1"/>
    </source>
</evidence>
<keyword evidence="2" id="KW-1185">Reference proteome</keyword>
<dbReference type="Proteomes" id="UP000799118">
    <property type="component" value="Unassembled WGS sequence"/>
</dbReference>
<dbReference type="SUPFAM" id="SSF48452">
    <property type="entry name" value="TPR-like"/>
    <property type="match status" value="1"/>
</dbReference>
<dbReference type="EMBL" id="ML769582">
    <property type="protein sequence ID" value="KAE9393029.1"/>
    <property type="molecule type" value="Genomic_DNA"/>
</dbReference>
<protein>
    <recommendedName>
        <fullName evidence="3">TPR-like protein</fullName>
    </recommendedName>
</protein>
<evidence type="ECO:0008006" key="3">
    <source>
        <dbReference type="Google" id="ProtNLM"/>
    </source>
</evidence>
<proteinExistence type="predicted"/>
<dbReference type="AlphaFoldDB" id="A0A6A4H4A6"/>
<dbReference type="PANTHER" id="PTHR22767">
    <property type="entry name" value="N-TERMINAL ACETYLTRANSFERASE-RELATED"/>
    <property type="match status" value="1"/>
</dbReference>
<gene>
    <name evidence="1" type="ORF">BT96DRAFT_959176</name>
</gene>
<dbReference type="Gene3D" id="1.25.40.1040">
    <property type="match status" value="1"/>
</dbReference>